<reference evidence="1" key="1">
    <citation type="submission" date="2021-01" db="EMBL/GenBank/DDBJ databases">
        <authorList>
            <person name="Corre E."/>
            <person name="Pelletier E."/>
            <person name="Niang G."/>
            <person name="Scheremetjew M."/>
            <person name="Finn R."/>
            <person name="Kale V."/>
            <person name="Holt S."/>
            <person name="Cochrane G."/>
            <person name="Meng A."/>
            <person name="Brown T."/>
            <person name="Cohen L."/>
        </authorList>
    </citation>
    <scope>NUCLEOTIDE SEQUENCE</scope>
    <source>
        <strain evidence="1">RCC1693</strain>
    </source>
</reference>
<organism evidence="1">
    <name type="scientific">Florenciella parvula</name>
    <dbReference type="NCBI Taxonomy" id="236787"/>
    <lineage>
        <taxon>Eukaryota</taxon>
        <taxon>Sar</taxon>
        <taxon>Stramenopiles</taxon>
        <taxon>Ochrophyta</taxon>
        <taxon>Dictyochophyceae</taxon>
        <taxon>Florenciellales</taxon>
        <taxon>Florenciella</taxon>
    </lineage>
</organism>
<accession>A0A7S2BTJ4</accession>
<name>A0A7S2BTJ4_9STRA</name>
<dbReference type="AlphaFoldDB" id="A0A7S2BTJ4"/>
<proteinExistence type="predicted"/>
<evidence type="ECO:0000313" key="1">
    <source>
        <dbReference type="EMBL" id="CAD9405078.1"/>
    </source>
</evidence>
<dbReference type="EMBL" id="HBGT01010937">
    <property type="protein sequence ID" value="CAD9405078.1"/>
    <property type="molecule type" value="Transcribed_RNA"/>
</dbReference>
<sequence>MLGLILARCERRWPSRPPCDGPRGAARRIRLALGLEPQRVACRTAPLSPPTCHVACLHVSSRADDQHPVRGFTPAPALMVATTCLAAMHQEDEDMEGEHESIATPATELAVAAPSGPTPTTDTTQGAAEDLGWVPWG</sequence>
<protein>
    <submittedName>
        <fullName evidence="1">Uncharacterized protein</fullName>
    </submittedName>
</protein>
<gene>
    <name evidence="1" type="ORF">FPAR1323_LOCUS5978</name>
</gene>